<dbReference type="InterPro" id="IPR011032">
    <property type="entry name" value="GroES-like_sf"/>
</dbReference>
<dbReference type="InterPro" id="IPR002328">
    <property type="entry name" value="ADH_Zn_CS"/>
</dbReference>
<proteinExistence type="inferred from homology"/>
<reference evidence="6 7" key="1">
    <citation type="submission" date="2024-08" db="EMBL/GenBank/DDBJ databases">
        <title>Whole-genome sequencing of halo(alkali)philic microorganisms from hypersaline lakes.</title>
        <authorList>
            <person name="Sorokin D.Y."/>
            <person name="Merkel A.Y."/>
            <person name="Messina E."/>
            <person name="Yakimov M."/>
        </authorList>
    </citation>
    <scope>NUCLEOTIDE SEQUENCE [LARGE SCALE GENOMIC DNA]</scope>
    <source>
        <strain evidence="6 7">AB-hyl4</strain>
    </source>
</reference>
<dbReference type="InterPro" id="IPR020843">
    <property type="entry name" value="ER"/>
</dbReference>
<dbReference type="InterPro" id="IPR050129">
    <property type="entry name" value="Zn_alcohol_dh"/>
</dbReference>
<dbReference type="EMBL" id="JBGUBD010000004">
    <property type="protein sequence ID" value="MFA9478314.1"/>
    <property type="molecule type" value="Genomic_DNA"/>
</dbReference>
<comment type="cofactor">
    <cofactor evidence="4">
        <name>Zn(2+)</name>
        <dbReference type="ChEBI" id="CHEBI:29105"/>
    </cofactor>
</comment>
<comment type="caution">
    <text evidence="6">The sequence shown here is derived from an EMBL/GenBank/DDBJ whole genome shotgun (WGS) entry which is preliminary data.</text>
</comment>
<evidence type="ECO:0000256" key="2">
    <source>
        <dbReference type="ARBA" id="ARBA00022833"/>
    </source>
</evidence>
<evidence type="ECO:0000313" key="7">
    <source>
        <dbReference type="Proteomes" id="UP001575105"/>
    </source>
</evidence>
<dbReference type="InterPro" id="IPR013149">
    <property type="entry name" value="ADH-like_C"/>
</dbReference>
<gene>
    <name evidence="6" type="ORF">ACERK3_08395</name>
</gene>
<dbReference type="RefSeq" id="WP_425345237.1">
    <property type="nucleotide sequence ID" value="NZ_JBGUBD010000004.1"/>
</dbReference>
<evidence type="ECO:0000256" key="3">
    <source>
        <dbReference type="ARBA" id="ARBA00023002"/>
    </source>
</evidence>
<dbReference type="PANTHER" id="PTHR43401:SF2">
    <property type="entry name" value="L-THREONINE 3-DEHYDROGENASE"/>
    <property type="match status" value="1"/>
</dbReference>
<sequence length="313" mass="33063">MQARSVQYGRAGGIELIDVTVSDPGPGEVQVQALACGICAWDVHVFQHGFAWDVMPGHEGVGRVVKIGPGVTGLAEGMRVTGHGLGFTEYANLPAAQLHPLPVGGHADEHWIVEPVSCVVTGLDHCQAKAGERVALVGCGFMGLLMLQGLGRSMLEQVVAIDLDAGRLALARQFGATETFNVSESDADAVAEALADRGFDTVVDTTGSQAGLNLASRLVRPGGRLNLFGWNHGTASFPGDLWHMNGITVVNSAPNAALRDPFPPAIRLIERGLLDLKPLVTHVVPLDDYPDLLATAASRNDGYIKGVVRLHHD</sequence>
<organism evidence="6 7">
    <name type="scientific">Natronomicrosphaera hydrolytica</name>
    <dbReference type="NCBI Taxonomy" id="3242702"/>
    <lineage>
        <taxon>Bacteria</taxon>
        <taxon>Pseudomonadati</taxon>
        <taxon>Planctomycetota</taxon>
        <taxon>Phycisphaerae</taxon>
        <taxon>Phycisphaerales</taxon>
        <taxon>Phycisphaeraceae</taxon>
        <taxon>Natronomicrosphaera</taxon>
    </lineage>
</organism>
<dbReference type="Pfam" id="PF08240">
    <property type="entry name" value="ADH_N"/>
    <property type="match status" value="1"/>
</dbReference>
<dbReference type="Proteomes" id="UP001575105">
    <property type="component" value="Unassembled WGS sequence"/>
</dbReference>
<comment type="similarity">
    <text evidence="4">Belongs to the zinc-containing alcohol dehydrogenase family.</text>
</comment>
<accession>A0ABV4U735</accession>
<dbReference type="SUPFAM" id="SSF51735">
    <property type="entry name" value="NAD(P)-binding Rossmann-fold domains"/>
    <property type="match status" value="1"/>
</dbReference>
<dbReference type="Pfam" id="PF00107">
    <property type="entry name" value="ADH_zinc_N"/>
    <property type="match status" value="1"/>
</dbReference>
<evidence type="ECO:0000256" key="1">
    <source>
        <dbReference type="ARBA" id="ARBA00022723"/>
    </source>
</evidence>
<dbReference type="PANTHER" id="PTHR43401">
    <property type="entry name" value="L-THREONINE 3-DEHYDROGENASE"/>
    <property type="match status" value="1"/>
</dbReference>
<keyword evidence="2 4" id="KW-0862">Zinc</keyword>
<dbReference type="InterPro" id="IPR036291">
    <property type="entry name" value="NAD(P)-bd_dom_sf"/>
</dbReference>
<keyword evidence="1 4" id="KW-0479">Metal-binding</keyword>
<dbReference type="SMART" id="SM00829">
    <property type="entry name" value="PKS_ER"/>
    <property type="match status" value="1"/>
</dbReference>
<protein>
    <submittedName>
        <fullName evidence="6">Zinc-binding dehydrogenase</fullName>
    </submittedName>
</protein>
<evidence type="ECO:0000259" key="5">
    <source>
        <dbReference type="SMART" id="SM00829"/>
    </source>
</evidence>
<dbReference type="Gene3D" id="3.90.180.10">
    <property type="entry name" value="Medium-chain alcohol dehydrogenases, catalytic domain"/>
    <property type="match status" value="2"/>
</dbReference>
<evidence type="ECO:0000313" key="6">
    <source>
        <dbReference type="EMBL" id="MFA9478314.1"/>
    </source>
</evidence>
<dbReference type="Gene3D" id="3.40.50.720">
    <property type="entry name" value="NAD(P)-binding Rossmann-like Domain"/>
    <property type="match status" value="1"/>
</dbReference>
<dbReference type="SUPFAM" id="SSF50129">
    <property type="entry name" value="GroES-like"/>
    <property type="match status" value="1"/>
</dbReference>
<keyword evidence="3" id="KW-0560">Oxidoreductase</keyword>
<dbReference type="PROSITE" id="PS00059">
    <property type="entry name" value="ADH_ZINC"/>
    <property type="match status" value="1"/>
</dbReference>
<keyword evidence="7" id="KW-1185">Reference proteome</keyword>
<dbReference type="InterPro" id="IPR013154">
    <property type="entry name" value="ADH-like_N"/>
</dbReference>
<name>A0ABV4U735_9BACT</name>
<evidence type="ECO:0000256" key="4">
    <source>
        <dbReference type="RuleBase" id="RU361277"/>
    </source>
</evidence>
<feature type="domain" description="Enoyl reductase (ER)" evidence="5">
    <location>
        <begin position="9"/>
        <end position="308"/>
    </location>
</feature>